<dbReference type="Proteomes" id="UP000751190">
    <property type="component" value="Unassembled WGS sequence"/>
</dbReference>
<reference evidence="1" key="1">
    <citation type="submission" date="2021-05" db="EMBL/GenBank/DDBJ databases">
        <title>The genome of the haptophyte Pavlova lutheri (Diacronema luteri, Pavlovales) - a model for lipid biosynthesis in eukaryotic algae.</title>
        <authorList>
            <person name="Hulatt C.J."/>
            <person name="Posewitz M.C."/>
        </authorList>
    </citation>
    <scope>NUCLEOTIDE SEQUENCE</scope>
    <source>
        <strain evidence="1">NIVA-4/92</strain>
    </source>
</reference>
<name>A0A8J6CDL4_DIALT</name>
<protein>
    <submittedName>
        <fullName evidence="1">Uncharacterized protein</fullName>
    </submittedName>
</protein>
<sequence>MEAGRRVHIEVEGDRFLPITFIGLPLGEAELAEALAVLHDALPPRLAAHDGKAPGAPEALRGDTLECVVKLLPADPSYSVVVRAADQRYRPLQHVGIRVVCHVAALRGGANGPATAMQRMAPVMSRADSAVGPP</sequence>
<keyword evidence="2" id="KW-1185">Reference proteome</keyword>
<accession>A0A8J6CDL4</accession>
<evidence type="ECO:0000313" key="1">
    <source>
        <dbReference type="EMBL" id="KAG8471127.1"/>
    </source>
</evidence>
<evidence type="ECO:0000313" key="2">
    <source>
        <dbReference type="Proteomes" id="UP000751190"/>
    </source>
</evidence>
<dbReference type="AlphaFoldDB" id="A0A8J6CDL4"/>
<proteinExistence type="predicted"/>
<dbReference type="EMBL" id="JAGTXO010000001">
    <property type="protein sequence ID" value="KAG8471127.1"/>
    <property type="molecule type" value="Genomic_DNA"/>
</dbReference>
<comment type="caution">
    <text evidence="1">The sequence shown here is derived from an EMBL/GenBank/DDBJ whole genome shotgun (WGS) entry which is preliminary data.</text>
</comment>
<gene>
    <name evidence="1" type="ORF">KFE25_009548</name>
</gene>
<organism evidence="1 2">
    <name type="scientific">Diacronema lutheri</name>
    <name type="common">Unicellular marine alga</name>
    <name type="synonym">Monochrysis lutheri</name>
    <dbReference type="NCBI Taxonomy" id="2081491"/>
    <lineage>
        <taxon>Eukaryota</taxon>
        <taxon>Haptista</taxon>
        <taxon>Haptophyta</taxon>
        <taxon>Pavlovophyceae</taxon>
        <taxon>Pavlovales</taxon>
        <taxon>Pavlovaceae</taxon>
        <taxon>Diacronema</taxon>
    </lineage>
</organism>